<reference evidence="1" key="1">
    <citation type="submission" date="2022-05" db="EMBL/GenBank/DDBJ databases">
        <title>The Musa troglodytarum L. genome provides insights into the mechanism of non-climacteric behaviour and enrichment of carotenoids.</title>
        <authorList>
            <person name="Wang J."/>
        </authorList>
    </citation>
    <scope>NUCLEOTIDE SEQUENCE</scope>
    <source>
        <tissue evidence="1">Leaf</tissue>
    </source>
</reference>
<name>A0A9E7HAL1_9LILI</name>
<dbReference type="Proteomes" id="UP001055439">
    <property type="component" value="Chromosome 8"/>
</dbReference>
<protein>
    <submittedName>
        <fullName evidence="1">AMP-binding enzyme</fullName>
    </submittedName>
</protein>
<gene>
    <name evidence="1" type="ORF">MUK42_17862</name>
</gene>
<accession>A0A9E7HAL1</accession>
<organism evidence="1 2">
    <name type="scientific">Musa troglodytarum</name>
    <name type="common">fe'i banana</name>
    <dbReference type="NCBI Taxonomy" id="320322"/>
    <lineage>
        <taxon>Eukaryota</taxon>
        <taxon>Viridiplantae</taxon>
        <taxon>Streptophyta</taxon>
        <taxon>Embryophyta</taxon>
        <taxon>Tracheophyta</taxon>
        <taxon>Spermatophyta</taxon>
        <taxon>Magnoliopsida</taxon>
        <taxon>Liliopsida</taxon>
        <taxon>Zingiberales</taxon>
        <taxon>Musaceae</taxon>
        <taxon>Musa</taxon>
    </lineage>
</organism>
<dbReference type="AlphaFoldDB" id="A0A9E7HAL1"/>
<sequence>MDSSRTAGYEDSSGCETMIVHPTFDTNNNEQAIYNCDLKGTFQKYPERITRLINASQPIQDT</sequence>
<keyword evidence="2" id="KW-1185">Reference proteome</keyword>
<proteinExistence type="predicted"/>
<evidence type="ECO:0000313" key="2">
    <source>
        <dbReference type="Proteomes" id="UP001055439"/>
    </source>
</evidence>
<dbReference type="EMBL" id="CP097510">
    <property type="protein sequence ID" value="URE26657.1"/>
    <property type="molecule type" value="Genomic_DNA"/>
</dbReference>
<dbReference type="OrthoDB" id="1700726at2759"/>
<evidence type="ECO:0000313" key="1">
    <source>
        <dbReference type="EMBL" id="URE26657.1"/>
    </source>
</evidence>